<gene>
    <name evidence="1" type="ORF">QE152_g9128</name>
</gene>
<accession>A0AAW1M0T8</accession>
<organism evidence="1 2">
    <name type="scientific">Popillia japonica</name>
    <name type="common">Japanese beetle</name>
    <dbReference type="NCBI Taxonomy" id="7064"/>
    <lineage>
        <taxon>Eukaryota</taxon>
        <taxon>Metazoa</taxon>
        <taxon>Ecdysozoa</taxon>
        <taxon>Arthropoda</taxon>
        <taxon>Hexapoda</taxon>
        <taxon>Insecta</taxon>
        <taxon>Pterygota</taxon>
        <taxon>Neoptera</taxon>
        <taxon>Endopterygota</taxon>
        <taxon>Coleoptera</taxon>
        <taxon>Polyphaga</taxon>
        <taxon>Scarabaeiformia</taxon>
        <taxon>Scarabaeidae</taxon>
        <taxon>Rutelinae</taxon>
        <taxon>Popillia</taxon>
    </lineage>
</organism>
<name>A0AAW1M0T8_POPJA</name>
<protein>
    <submittedName>
        <fullName evidence="1">Uncharacterized protein</fullName>
    </submittedName>
</protein>
<reference evidence="1 2" key="1">
    <citation type="journal article" date="2024" name="BMC Genomics">
        <title>De novo assembly and annotation of Popillia japonica's genome with initial clues to its potential as an invasive pest.</title>
        <authorList>
            <person name="Cucini C."/>
            <person name="Boschi S."/>
            <person name="Funari R."/>
            <person name="Cardaioli E."/>
            <person name="Iannotti N."/>
            <person name="Marturano G."/>
            <person name="Paoli F."/>
            <person name="Bruttini M."/>
            <person name="Carapelli A."/>
            <person name="Frati F."/>
            <person name="Nardi F."/>
        </authorList>
    </citation>
    <scope>NUCLEOTIDE SEQUENCE [LARGE SCALE GENOMIC DNA]</scope>
    <source>
        <strain evidence="1">DMR45628</strain>
    </source>
</reference>
<keyword evidence="2" id="KW-1185">Reference proteome</keyword>
<proteinExistence type="predicted"/>
<sequence length="67" mass="7606">MTKIVRNRKQTGINHIVDILTEIISPIHDKKHPIDAVVKACYHGFVEGIEENKSSDFIKKCVTIGFE</sequence>
<evidence type="ECO:0000313" key="1">
    <source>
        <dbReference type="EMBL" id="KAK9739341.1"/>
    </source>
</evidence>
<evidence type="ECO:0000313" key="2">
    <source>
        <dbReference type="Proteomes" id="UP001458880"/>
    </source>
</evidence>
<dbReference type="AlphaFoldDB" id="A0AAW1M0T8"/>
<dbReference type="Proteomes" id="UP001458880">
    <property type="component" value="Unassembled WGS sequence"/>
</dbReference>
<dbReference type="EMBL" id="JASPKY010000076">
    <property type="protein sequence ID" value="KAK9739341.1"/>
    <property type="molecule type" value="Genomic_DNA"/>
</dbReference>
<comment type="caution">
    <text evidence="1">The sequence shown here is derived from an EMBL/GenBank/DDBJ whole genome shotgun (WGS) entry which is preliminary data.</text>
</comment>